<keyword evidence="1" id="KW-0472">Membrane</keyword>
<dbReference type="AlphaFoldDB" id="C7DG11"/>
<dbReference type="EMBL" id="GG697235">
    <property type="protein sequence ID" value="EET90549.1"/>
    <property type="molecule type" value="Genomic_DNA"/>
</dbReference>
<sequence length="143" mass="15725">MAEKTNRIKVNLLRGNEMLTGQVMGKRVGSILIFKGADPSKPVLWFGEPGYSIYDTKRKTNVFFYDVQRNRLLNFKELGNSGLTEVNLRAILSGAAITGAENAKKSLGLGDAMNNMYKLAAIGIIGELIVILIFLMLTGKLMI</sequence>
<proteinExistence type="predicted"/>
<evidence type="ECO:0000313" key="2">
    <source>
        <dbReference type="EMBL" id="EET90549.1"/>
    </source>
</evidence>
<accession>C7DG11</accession>
<name>C7DG11_MICA2</name>
<organism evidence="2 3">
    <name type="scientific">Candidatus Micrarchaeum acidiphilum ARMAN-2</name>
    <dbReference type="NCBI Taxonomy" id="425595"/>
    <lineage>
        <taxon>Archaea</taxon>
        <taxon>Candidatus Micrarchaeota</taxon>
        <taxon>Candidatus Micrarchaeia</taxon>
        <taxon>Candidatus Micrarchaeales</taxon>
        <taxon>Candidatus Micrarchaeaceae</taxon>
        <taxon>Candidatus Micrarchaeum</taxon>
    </lineage>
</organism>
<keyword evidence="1" id="KW-1133">Transmembrane helix</keyword>
<feature type="transmembrane region" description="Helical" evidence="1">
    <location>
        <begin position="119"/>
        <end position="137"/>
    </location>
</feature>
<evidence type="ECO:0000313" key="3">
    <source>
        <dbReference type="Proteomes" id="UP000332487"/>
    </source>
</evidence>
<gene>
    <name evidence="2" type="ORF">UNLARM2_0020</name>
</gene>
<reference evidence="2 3" key="1">
    <citation type="journal article" date="2009" name="Genome Biol.">
        <title>Community-wide analysis of microbial genome sequence signatures.</title>
        <authorList>
            <person name="Dick G.J."/>
            <person name="Andersson A.F."/>
            <person name="Baker B.J."/>
            <person name="Simmons S.L."/>
            <person name="Thomas B.C."/>
            <person name="Yelton A.P."/>
            <person name="Banfield J.F."/>
        </authorList>
    </citation>
    <scope>NUCLEOTIDE SEQUENCE [LARGE SCALE GENOMIC DNA]</scope>
    <source>
        <strain evidence="2">ARMAN-2</strain>
    </source>
</reference>
<keyword evidence="1" id="KW-0812">Transmembrane</keyword>
<protein>
    <submittedName>
        <fullName evidence="2">Uncharacterized protein</fullName>
    </submittedName>
</protein>
<reference evidence="2 3" key="2">
    <citation type="journal article" date="2010" name="Proc. Natl. Acad. Sci. U.S.A.">
        <title>Enigmatic, ultrasmall, uncultivated Archaea.</title>
        <authorList>
            <person name="Baker B.J."/>
            <person name="Comolli L.R."/>
            <person name="Dick G.J."/>
            <person name="Hauser L.J."/>
            <person name="Hyatt D."/>
            <person name="Dill B.D."/>
            <person name="Land M.L."/>
            <person name="Verberkmoes N.C."/>
            <person name="Hettich R.L."/>
            <person name="Banfield J.F."/>
        </authorList>
    </citation>
    <scope>NUCLEOTIDE SEQUENCE [LARGE SCALE GENOMIC DNA]</scope>
    <source>
        <strain evidence="2">ARMAN-2</strain>
    </source>
</reference>
<evidence type="ECO:0000256" key="1">
    <source>
        <dbReference type="SAM" id="Phobius"/>
    </source>
</evidence>
<dbReference type="Proteomes" id="UP000332487">
    <property type="component" value="Unassembled WGS sequence"/>
</dbReference>
<keyword evidence="3" id="KW-1185">Reference proteome</keyword>